<evidence type="ECO:0000259" key="8">
    <source>
        <dbReference type="Pfam" id="PF01490"/>
    </source>
</evidence>
<keyword evidence="6 7" id="KW-0472">Membrane</keyword>
<feature type="domain" description="Amino acid transporter transmembrane" evidence="8">
    <location>
        <begin position="30"/>
        <end position="110"/>
    </location>
</feature>
<sequence>MEVDQSSNHVVVESKNEKDLNDWLPVTSSRKGKWWYSAFHNITAMVGAGILGLPYAMSELGWGPGVTVMVLSWIITLYTLWQMVEMHEAVPGKRFDRYHELGQHAFGRSWGCGWWCRSS</sequence>
<dbReference type="Pfam" id="PF01490">
    <property type="entry name" value="Aa_trans"/>
    <property type="match status" value="1"/>
</dbReference>
<keyword evidence="3 7" id="KW-0812">Transmembrane</keyword>
<dbReference type="EMBL" id="JACGWM010000011">
    <property type="protein sequence ID" value="KAL0342341.1"/>
    <property type="molecule type" value="Genomic_DNA"/>
</dbReference>
<comment type="subcellular location">
    <subcellularLocation>
        <location evidence="1">Membrane</location>
    </subcellularLocation>
</comment>
<dbReference type="GO" id="GO:0016020">
    <property type="term" value="C:membrane"/>
    <property type="evidence" value="ECO:0007669"/>
    <property type="project" value="UniProtKB-SubCell"/>
</dbReference>
<keyword evidence="2" id="KW-0813">Transport</keyword>
<gene>
    <name evidence="9" type="ORF">Scaly_1896700</name>
</gene>
<comment type="caution">
    <text evidence="9">The sequence shown here is derived from an EMBL/GenBank/DDBJ whole genome shotgun (WGS) entry which is preliminary data.</text>
</comment>
<reference evidence="9" key="2">
    <citation type="journal article" date="2024" name="Plant">
        <title>Genomic evolution and insights into agronomic trait innovations of Sesamum species.</title>
        <authorList>
            <person name="Miao H."/>
            <person name="Wang L."/>
            <person name="Qu L."/>
            <person name="Liu H."/>
            <person name="Sun Y."/>
            <person name="Le M."/>
            <person name="Wang Q."/>
            <person name="Wei S."/>
            <person name="Zheng Y."/>
            <person name="Lin W."/>
            <person name="Duan Y."/>
            <person name="Cao H."/>
            <person name="Xiong S."/>
            <person name="Wang X."/>
            <person name="Wei L."/>
            <person name="Li C."/>
            <person name="Ma Q."/>
            <person name="Ju M."/>
            <person name="Zhao R."/>
            <person name="Li G."/>
            <person name="Mu C."/>
            <person name="Tian Q."/>
            <person name="Mei H."/>
            <person name="Zhang T."/>
            <person name="Gao T."/>
            <person name="Zhang H."/>
        </authorList>
    </citation>
    <scope>NUCLEOTIDE SEQUENCE</scope>
    <source>
        <strain evidence="9">KEN8</strain>
    </source>
</reference>
<evidence type="ECO:0000256" key="3">
    <source>
        <dbReference type="ARBA" id="ARBA00022692"/>
    </source>
</evidence>
<feature type="transmembrane region" description="Helical" evidence="7">
    <location>
        <begin position="34"/>
        <end position="56"/>
    </location>
</feature>
<evidence type="ECO:0000256" key="4">
    <source>
        <dbReference type="ARBA" id="ARBA00022970"/>
    </source>
</evidence>
<dbReference type="AlphaFoldDB" id="A0AAW2NIG6"/>
<evidence type="ECO:0000256" key="2">
    <source>
        <dbReference type="ARBA" id="ARBA00022448"/>
    </source>
</evidence>
<keyword evidence="5 7" id="KW-1133">Transmembrane helix</keyword>
<evidence type="ECO:0000256" key="6">
    <source>
        <dbReference type="ARBA" id="ARBA00023136"/>
    </source>
</evidence>
<dbReference type="GO" id="GO:0006865">
    <property type="term" value="P:amino acid transport"/>
    <property type="evidence" value="ECO:0007669"/>
    <property type="project" value="UniProtKB-KW"/>
</dbReference>
<reference evidence="9" key="1">
    <citation type="submission" date="2020-06" db="EMBL/GenBank/DDBJ databases">
        <authorList>
            <person name="Li T."/>
            <person name="Hu X."/>
            <person name="Zhang T."/>
            <person name="Song X."/>
            <person name="Zhang H."/>
            <person name="Dai N."/>
            <person name="Sheng W."/>
            <person name="Hou X."/>
            <person name="Wei L."/>
        </authorList>
    </citation>
    <scope>NUCLEOTIDE SEQUENCE</scope>
    <source>
        <strain evidence="9">KEN8</strain>
        <tissue evidence="9">Leaf</tissue>
    </source>
</reference>
<feature type="transmembrane region" description="Helical" evidence="7">
    <location>
        <begin position="62"/>
        <end position="81"/>
    </location>
</feature>
<dbReference type="InterPro" id="IPR013057">
    <property type="entry name" value="AA_transpt_TM"/>
</dbReference>
<protein>
    <submittedName>
        <fullName evidence="9">Lysine histidine transporter 1</fullName>
    </submittedName>
</protein>
<dbReference type="PANTHER" id="PTHR48017">
    <property type="entry name" value="OS05G0424000 PROTEIN-RELATED"/>
    <property type="match status" value="1"/>
</dbReference>
<keyword evidence="4" id="KW-0029">Amino-acid transport</keyword>
<name>A0AAW2NIG6_9LAMI</name>
<organism evidence="9">
    <name type="scientific">Sesamum calycinum</name>
    <dbReference type="NCBI Taxonomy" id="2727403"/>
    <lineage>
        <taxon>Eukaryota</taxon>
        <taxon>Viridiplantae</taxon>
        <taxon>Streptophyta</taxon>
        <taxon>Embryophyta</taxon>
        <taxon>Tracheophyta</taxon>
        <taxon>Spermatophyta</taxon>
        <taxon>Magnoliopsida</taxon>
        <taxon>eudicotyledons</taxon>
        <taxon>Gunneridae</taxon>
        <taxon>Pentapetalae</taxon>
        <taxon>asterids</taxon>
        <taxon>lamiids</taxon>
        <taxon>Lamiales</taxon>
        <taxon>Pedaliaceae</taxon>
        <taxon>Sesamum</taxon>
    </lineage>
</organism>
<evidence type="ECO:0000256" key="7">
    <source>
        <dbReference type="SAM" id="Phobius"/>
    </source>
</evidence>
<accession>A0AAW2NIG6</accession>
<evidence type="ECO:0000256" key="1">
    <source>
        <dbReference type="ARBA" id="ARBA00004370"/>
    </source>
</evidence>
<evidence type="ECO:0000256" key="5">
    <source>
        <dbReference type="ARBA" id="ARBA00022989"/>
    </source>
</evidence>
<evidence type="ECO:0000313" key="9">
    <source>
        <dbReference type="EMBL" id="KAL0342341.1"/>
    </source>
</evidence>
<proteinExistence type="predicted"/>